<gene>
    <name evidence="2" type="ORF">NA57DRAFT_80417</name>
</gene>
<organism evidence="2 3">
    <name type="scientific">Rhizodiscina lignyota</name>
    <dbReference type="NCBI Taxonomy" id="1504668"/>
    <lineage>
        <taxon>Eukaryota</taxon>
        <taxon>Fungi</taxon>
        <taxon>Dikarya</taxon>
        <taxon>Ascomycota</taxon>
        <taxon>Pezizomycotina</taxon>
        <taxon>Dothideomycetes</taxon>
        <taxon>Pleosporomycetidae</taxon>
        <taxon>Aulographales</taxon>
        <taxon>Rhizodiscinaceae</taxon>
        <taxon>Rhizodiscina</taxon>
    </lineage>
</organism>
<dbReference type="PANTHER" id="PTHR33112">
    <property type="entry name" value="DOMAIN PROTEIN, PUTATIVE-RELATED"/>
    <property type="match status" value="1"/>
</dbReference>
<comment type="caution">
    <text evidence="2">The sequence shown here is derived from an EMBL/GenBank/DDBJ whole genome shotgun (WGS) entry which is preliminary data.</text>
</comment>
<sequence>MLCESCKTICVPEPSTGKYQTFLDPFKSSFKQMKASAKAGCRCCALLTYYLESKAEFHKYELATVNAAPVYLRWWRGGGVEGGGAYVYLNPQGWESKSLLKVNLEFFTMRDMPGADCGTWTMWYGVPAHPLSESSVEMAKAWIEECGTSHTLCGSSEHSLLPSRLLDVFPTDGNGTVCLIDSCMVADMRGKYATLSHCWGQVERTTTTGDTLALMQQGVPISSLSPTFRNAVQVAQALGIRYLWIDSLCVIQDSPGDLKTELSRMAGIFANGYLTIAGPSSTNSQEEFLRERQAGLHYVQLGEPPFNLYLRKRVQSFEDEIQNAPLNRRAWVFQELQLSRRILYYGVNNMIWSCRKGWRREDSIIGAFKPQVQTLYHGQQQIMASRRTSKGKSTNEVQSLIRKSNWYHLVDEYSRKQLTYPATDKLLAISAIAQEVRRLTGDTYLAGLWKSDIVNGLLWRRSLVVYADISKSEMNGFVALEGSGTPSWSWAAYDGTVETHRWRHEGSDVEELVTLKSASVDDSTVPVLGGNITLDALCQEIVFDQGRKVDTVKILGDGLRVKDCEIKVTLSEDTKLTIIFDLAEERNANTPAEVYTTMLGADKRNVIDALTQRL</sequence>
<accession>A0A9P4M2G2</accession>
<evidence type="ECO:0000313" key="3">
    <source>
        <dbReference type="Proteomes" id="UP000799772"/>
    </source>
</evidence>
<name>A0A9P4M2G2_9PEZI</name>
<feature type="domain" description="Heterokaryon incompatibility" evidence="1">
    <location>
        <begin position="192"/>
        <end position="335"/>
    </location>
</feature>
<evidence type="ECO:0000313" key="2">
    <source>
        <dbReference type="EMBL" id="KAF2094618.1"/>
    </source>
</evidence>
<dbReference type="Pfam" id="PF06985">
    <property type="entry name" value="HET"/>
    <property type="match status" value="1"/>
</dbReference>
<reference evidence="2" key="1">
    <citation type="journal article" date="2020" name="Stud. Mycol.">
        <title>101 Dothideomycetes genomes: a test case for predicting lifestyles and emergence of pathogens.</title>
        <authorList>
            <person name="Haridas S."/>
            <person name="Albert R."/>
            <person name="Binder M."/>
            <person name="Bloem J."/>
            <person name="Labutti K."/>
            <person name="Salamov A."/>
            <person name="Andreopoulos B."/>
            <person name="Baker S."/>
            <person name="Barry K."/>
            <person name="Bills G."/>
            <person name="Bluhm B."/>
            <person name="Cannon C."/>
            <person name="Castanera R."/>
            <person name="Culley D."/>
            <person name="Daum C."/>
            <person name="Ezra D."/>
            <person name="Gonzalez J."/>
            <person name="Henrissat B."/>
            <person name="Kuo A."/>
            <person name="Liang C."/>
            <person name="Lipzen A."/>
            <person name="Lutzoni F."/>
            <person name="Magnuson J."/>
            <person name="Mondo S."/>
            <person name="Nolan M."/>
            <person name="Ohm R."/>
            <person name="Pangilinan J."/>
            <person name="Park H.-J."/>
            <person name="Ramirez L."/>
            <person name="Alfaro M."/>
            <person name="Sun H."/>
            <person name="Tritt A."/>
            <person name="Yoshinaga Y."/>
            <person name="Zwiers L.-H."/>
            <person name="Turgeon B."/>
            <person name="Goodwin S."/>
            <person name="Spatafora J."/>
            <person name="Crous P."/>
            <person name="Grigoriev I."/>
        </authorList>
    </citation>
    <scope>NUCLEOTIDE SEQUENCE</scope>
    <source>
        <strain evidence="2">CBS 133067</strain>
    </source>
</reference>
<dbReference type="AlphaFoldDB" id="A0A9P4M2G2"/>
<dbReference type="EMBL" id="ML978134">
    <property type="protein sequence ID" value="KAF2094618.1"/>
    <property type="molecule type" value="Genomic_DNA"/>
</dbReference>
<evidence type="ECO:0000259" key="1">
    <source>
        <dbReference type="Pfam" id="PF06985"/>
    </source>
</evidence>
<dbReference type="InterPro" id="IPR010730">
    <property type="entry name" value="HET"/>
</dbReference>
<proteinExistence type="predicted"/>
<protein>
    <submittedName>
        <fullName evidence="2">HET-domain-containing protein</fullName>
    </submittedName>
</protein>
<dbReference type="Proteomes" id="UP000799772">
    <property type="component" value="Unassembled WGS sequence"/>
</dbReference>
<dbReference type="OrthoDB" id="2958217at2759"/>
<keyword evidence="3" id="KW-1185">Reference proteome</keyword>
<dbReference type="PANTHER" id="PTHR33112:SF16">
    <property type="entry name" value="HETEROKARYON INCOMPATIBILITY DOMAIN-CONTAINING PROTEIN"/>
    <property type="match status" value="1"/>
</dbReference>